<sequence length="195" mass="22190">MSLERYVAICYPLRHAELCRVERAWVAILAISAIGFLPLFIDIVITFSVVKVTYFSMSVSCQREALLIIPEQSALRSARHGFTFSVVALIILYTYVRIMREAKKISGDRTSSSKASRTVALHAVQLLLCFTSFTYPMTEALVKNQAFRVVNMYLFMLFPRLLSPLIFGFHDETFRTHIRKLLPHCTQKSRGASCA</sequence>
<evidence type="ECO:0000256" key="2">
    <source>
        <dbReference type="ARBA" id="ARBA00022692"/>
    </source>
</evidence>
<evidence type="ECO:0000256" key="3">
    <source>
        <dbReference type="ARBA" id="ARBA00022989"/>
    </source>
</evidence>
<keyword evidence="3 5" id="KW-1133">Transmembrane helix</keyword>
<dbReference type="InterPro" id="IPR017452">
    <property type="entry name" value="GPCR_Rhodpsn_7TM"/>
</dbReference>
<evidence type="ECO:0000256" key="4">
    <source>
        <dbReference type="ARBA" id="ARBA00023136"/>
    </source>
</evidence>
<dbReference type="InterPro" id="IPR052921">
    <property type="entry name" value="GPCR1_Superfamily_Member"/>
</dbReference>
<protein>
    <recommendedName>
        <fullName evidence="6">G-protein coupled receptors family 1 profile domain-containing protein</fullName>
    </recommendedName>
</protein>
<dbReference type="GO" id="GO:0004930">
    <property type="term" value="F:G protein-coupled receptor activity"/>
    <property type="evidence" value="ECO:0007669"/>
    <property type="project" value="InterPro"/>
</dbReference>
<comment type="subcellular location">
    <subcellularLocation>
        <location evidence="1">Membrane</location>
    </subcellularLocation>
</comment>
<dbReference type="PANTHER" id="PTHR26451:SF991">
    <property type="entry name" value="ODORANT RECEPTOR"/>
    <property type="match status" value="1"/>
</dbReference>
<feature type="transmembrane region" description="Helical" evidence="5">
    <location>
        <begin position="119"/>
        <end position="138"/>
    </location>
</feature>
<evidence type="ECO:0000259" key="6">
    <source>
        <dbReference type="PROSITE" id="PS50262"/>
    </source>
</evidence>
<feature type="domain" description="G-protein coupled receptors family 1 profile" evidence="6">
    <location>
        <begin position="1"/>
        <end position="167"/>
    </location>
</feature>
<dbReference type="PROSITE" id="PS50262">
    <property type="entry name" value="G_PROTEIN_RECEP_F1_2"/>
    <property type="match status" value="1"/>
</dbReference>
<reference evidence="7" key="1">
    <citation type="journal article" date="2022" name="bioRxiv">
        <title>Sequencing and chromosome-scale assembly of the giantPleurodeles waltlgenome.</title>
        <authorList>
            <person name="Brown T."/>
            <person name="Elewa A."/>
            <person name="Iarovenko S."/>
            <person name="Subramanian E."/>
            <person name="Araus A.J."/>
            <person name="Petzold A."/>
            <person name="Susuki M."/>
            <person name="Suzuki K.-i.T."/>
            <person name="Hayashi T."/>
            <person name="Toyoda A."/>
            <person name="Oliveira C."/>
            <person name="Osipova E."/>
            <person name="Leigh N.D."/>
            <person name="Simon A."/>
            <person name="Yun M.H."/>
        </authorList>
    </citation>
    <scope>NUCLEOTIDE SEQUENCE</scope>
    <source>
        <strain evidence="7">20211129_DDA</strain>
        <tissue evidence="7">Liver</tissue>
    </source>
</reference>
<dbReference type="CDD" id="cd00637">
    <property type="entry name" value="7tm_classA_rhodopsin-like"/>
    <property type="match status" value="1"/>
</dbReference>
<keyword evidence="2 5" id="KW-0812">Transmembrane</keyword>
<feature type="transmembrane region" description="Helical" evidence="5">
    <location>
        <begin position="24"/>
        <end position="50"/>
    </location>
</feature>
<keyword evidence="8" id="KW-1185">Reference proteome</keyword>
<dbReference type="FunFam" id="1.20.1070.10:FF:000096">
    <property type="entry name" value="Odorant receptor 131-2"/>
    <property type="match status" value="1"/>
</dbReference>
<proteinExistence type="predicted"/>
<dbReference type="GO" id="GO:0005549">
    <property type="term" value="F:odorant binding"/>
    <property type="evidence" value="ECO:0007669"/>
    <property type="project" value="TreeGrafter"/>
</dbReference>
<evidence type="ECO:0000313" key="8">
    <source>
        <dbReference type="Proteomes" id="UP001066276"/>
    </source>
</evidence>
<dbReference type="PANTHER" id="PTHR26451">
    <property type="entry name" value="G_PROTEIN_RECEP_F1_2 DOMAIN-CONTAINING PROTEIN"/>
    <property type="match status" value="1"/>
</dbReference>
<name>A0AAV7P0J8_PLEWA</name>
<dbReference type="SUPFAM" id="SSF81321">
    <property type="entry name" value="Family A G protein-coupled receptor-like"/>
    <property type="match status" value="1"/>
</dbReference>
<comment type="caution">
    <text evidence="7">The sequence shown here is derived from an EMBL/GenBank/DDBJ whole genome shotgun (WGS) entry which is preliminary data.</text>
</comment>
<dbReference type="Pfam" id="PF00001">
    <property type="entry name" value="7tm_1"/>
    <property type="match status" value="1"/>
</dbReference>
<evidence type="ECO:0000313" key="7">
    <source>
        <dbReference type="EMBL" id="KAJ1120364.1"/>
    </source>
</evidence>
<dbReference type="InterPro" id="IPR000276">
    <property type="entry name" value="GPCR_Rhodpsn"/>
</dbReference>
<gene>
    <name evidence="7" type="ORF">NDU88_008534</name>
</gene>
<dbReference type="GO" id="GO:0004984">
    <property type="term" value="F:olfactory receptor activity"/>
    <property type="evidence" value="ECO:0007669"/>
    <property type="project" value="TreeGrafter"/>
</dbReference>
<dbReference type="Gene3D" id="1.20.1070.10">
    <property type="entry name" value="Rhodopsin 7-helix transmembrane proteins"/>
    <property type="match status" value="1"/>
</dbReference>
<feature type="transmembrane region" description="Helical" evidence="5">
    <location>
        <begin position="80"/>
        <end position="98"/>
    </location>
</feature>
<organism evidence="7 8">
    <name type="scientific">Pleurodeles waltl</name>
    <name type="common">Iberian ribbed newt</name>
    <dbReference type="NCBI Taxonomy" id="8319"/>
    <lineage>
        <taxon>Eukaryota</taxon>
        <taxon>Metazoa</taxon>
        <taxon>Chordata</taxon>
        <taxon>Craniata</taxon>
        <taxon>Vertebrata</taxon>
        <taxon>Euteleostomi</taxon>
        <taxon>Amphibia</taxon>
        <taxon>Batrachia</taxon>
        <taxon>Caudata</taxon>
        <taxon>Salamandroidea</taxon>
        <taxon>Salamandridae</taxon>
        <taxon>Pleurodelinae</taxon>
        <taxon>Pleurodeles</taxon>
    </lineage>
</organism>
<accession>A0AAV7P0J8</accession>
<dbReference type="EMBL" id="JANPWB010000012">
    <property type="protein sequence ID" value="KAJ1120364.1"/>
    <property type="molecule type" value="Genomic_DNA"/>
</dbReference>
<evidence type="ECO:0000256" key="5">
    <source>
        <dbReference type="SAM" id="Phobius"/>
    </source>
</evidence>
<feature type="transmembrane region" description="Helical" evidence="5">
    <location>
        <begin position="150"/>
        <end position="170"/>
    </location>
</feature>
<dbReference type="AlphaFoldDB" id="A0AAV7P0J8"/>
<dbReference type="GO" id="GO:0016020">
    <property type="term" value="C:membrane"/>
    <property type="evidence" value="ECO:0007669"/>
    <property type="project" value="UniProtKB-SubCell"/>
</dbReference>
<evidence type="ECO:0000256" key="1">
    <source>
        <dbReference type="ARBA" id="ARBA00004370"/>
    </source>
</evidence>
<keyword evidence="4 5" id="KW-0472">Membrane</keyword>
<dbReference type="Proteomes" id="UP001066276">
    <property type="component" value="Chromosome 8"/>
</dbReference>